<dbReference type="Proteomes" id="UP000007969">
    <property type="component" value="Chromosome"/>
</dbReference>
<dbReference type="FunFam" id="3.40.50.300:FF:000016">
    <property type="entry name" value="Oligopeptide ABC transporter ATP-binding component"/>
    <property type="match status" value="1"/>
</dbReference>
<dbReference type="GO" id="GO:0055085">
    <property type="term" value="P:transmembrane transport"/>
    <property type="evidence" value="ECO:0007669"/>
    <property type="project" value="UniProtKB-ARBA"/>
</dbReference>
<organism evidence="6 7">
    <name type="scientific">Clostridium kluyveri (strain NBRC 12016)</name>
    <dbReference type="NCBI Taxonomy" id="583346"/>
    <lineage>
        <taxon>Bacteria</taxon>
        <taxon>Bacillati</taxon>
        <taxon>Bacillota</taxon>
        <taxon>Clostridia</taxon>
        <taxon>Eubacteriales</taxon>
        <taxon>Clostridiaceae</taxon>
        <taxon>Clostridium</taxon>
    </lineage>
</organism>
<dbReference type="CDD" id="cd03257">
    <property type="entry name" value="ABC_NikE_OppD_transporters"/>
    <property type="match status" value="1"/>
</dbReference>
<dbReference type="InterPro" id="IPR027417">
    <property type="entry name" value="P-loop_NTPase"/>
</dbReference>
<dbReference type="Pfam" id="PF08352">
    <property type="entry name" value="oligo_HPY"/>
    <property type="match status" value="1"/>
</dbReference>
<dbReference type="GO" id="GO:0015833">
    <property type="term" value="P:peptide transport"/>
    <property type="evidence" value="ECO:0007669"/>
    <property type="project" value="InterPro"/>
</dbReference>
<dbReference type="InterPro" id="IPR003593">
    <property type="entry name" value="AAA+_ATPase"/>
</dbReference>
<proteinExistence type="inferred from homology"/>
<gene>
    <name evidence="6" type="ordered locus">CKR_0957</name>
</gene>
<sequence>MSFRTINWGENFMAEQIIKAEHLKKYYEVNGTGFIKNDTEYLHAVDDVSFEINKGEIFGIVGESGCGKSTLGRCILRLIDSIGGNIYFKGKDITHISQRDLKSQRRYMQMVFQNPYSSFNPKMTIGKSLHEVGKVYKISKDDSTRRINQLLEYIRLSEDMINHYPNELSGGQLQRLAIARALFFQPDFIIADEPVSALDVSVQAQILSLILDLRDKLGLTMIFISHDLTVVEYICDVIAVMYLGTIVEKSPKKDLFKNIYHPYTEALISDVPKSDPKQQTSRIVLKGDLPNAIDMPKGCRFSPRCPKFKKGKCDAEVPALREISEGHFAACHFV</sequence>
<dbReference type="InterPro" id="IPR013563">
    <property type="entry name" value="Oligopep_ABC_C"/>
</dbReference>
<dbReference type="PROSITE" id="PS50893">
    <property type="entry name" value="ABC_TRANSPORTER_2"/>
    <property type="match status" value="1"/>
</dbReference>
<evidence type="ECO:0000313" key="6">
    <source>
        <dbReference type="EMBL" id="BAH06008.1"/>
    </source>
</evidence>
<dbReference type="NCBIfam" id="TIGR01727">
    <property type="entry name" value="oligo_HPY"/>
    <property type="match status" value="1"/>
</dbReference>
<evidence type="ECO:0000256" key="3">
    <source>
        <dbReference type="ARBA" id="ARBA00022741"/>
    </source>
</evidence>
<evidence type="ECO:0000259" key="5">
    <source>
        <dbReference type="PROSITE" id="PS50893"/>
    </source>
</evidence>
<dbReference type="EMBL" id="AP009049">
    <property type="protein sequence ID" value="BAH06008.1"/>
    <property type="molecule type" value="Genomic_DNA"/>
</dbReference>
<feature type="domain" description="ABC transporter" evidence="5">
    <location>
        <begin position="18"/>
        <end position="268"/>
    </location>
</feature>
<dbReference type="GO" id="GO:0005524">
    <property type="term" value="F:ATP binding"/>
    <property type="evidence" value="ECO:0007669"/>
    <property type="project" value="UniProtKB-KW"/>
</dbReference>
<dbReference type="Pfam" id="PF00005">
    <property type="entry name" value="ABC_tran"/>
    <property type="match status" value="1"/>
</dbReference>
<keyword evidence="2" id="KW-0813">Transport</keyword>
<evidence type="ECO:0000256" key="1">
    <source>
        <dbReference type="ARBA" id="ARBA00005417"/>
    </source>
</evidence>
<reference evidence="7" key="1">
    <citation type="submission" date="2005-09" db="EMBL/GenBank/DDBJ databases">
        <title>Complete genome sequence of Clostridium kluyveri and comparative genomics of Clostridia species.</title>
        <authorList>
            <person name="Inui M."/>
            <person name="Nonaka H."/>
            <person name="Shinoda Y."/>
            <person name="Ikenaga Y."/>
            <person name="Abe M."/>
            <person name="Naito K."/>
            <person name="Vertes A.A."/>
            <person name="Yukawa H."/>
        </authorList>
    </citation>
    <scope>NUCLEOTIDE SEQUENCE [LARGE SCALE GENOMIC DNA]</scope>
    <source>
        <strain evidence="7">NBRC 12016</strain>
    </source>
</reference>
<comment type="similarity">
    <text evidence="1">Belongs to the ABC transporter superfamily.</text>
</comment>
<dbReference type="GO" id="GO:0016887">
    <property type="term" value="F:ATP hydrolysis activity"/>
    <property type="evidence" value="ECO:0007669"/>
    <property type="project" value="InterPro"/>
</dbReference>
<dbReference type="HOGENOM" id="CLU_000604_1_23_9"/>
<protein>
    <recommendedName>
        <fullName evidence="5">ABC transporter domain-containing protein</fullName>
    </recommendedName>
</protein>
<dbReference type="PROSITE" id="PS00211">
    <property type="entry name" value="ABC_TRANSPORTER_1"/>
    <property type="match status" value="1"/>
</dbReference>
<dbReference type="InterPro" id="IPR003439">
    <property type="entry name" value="ABC_transporter-like_ATP-bd"/>
</dbReference>
<dbReference type="SMART" id="SM00382">
    <property type="entry name" value="AAA"/>
    <property type="match status" value="1"/>
</dbReference>
<evidence type="ECO:0000313" key="7">
    <source>
        <dbReference type="Proteomes" id="UP000007969"/>
    </source>
</evidence>
<accession>B9E0I3</accession>
<dbReference type="KEGG" id="ckr:CKR_0957"/>
<dbReference type="AlphaFoldDB" id="B9E0I3"/>
<dbReference type="PANTHER" id="PTHR43776:SF8">
    <property type="entry name" value="ABC TRANSPORTER, ATP-BINDING PROTEIN"/>
    <property type="match status" value="1"/>
</dbReference>
<keyword evidence="3" id="KW-0547">Nucleotide-binding</keyword>
<evidence type="ECO:0000256" key="4">
    <source>
        <dbReference type="ARBA" id="ARBA00022840"/>
    </source>
</evidence>
<dbReference type="SUPFAM" id="SSF52540">
    <property type="entry name" value="P-loop containing nucleoside triphosphate hydrolases"/>
    <property type="match status" value="1"/>
</dbReference>
<dbReference type="Gene3D" id="3.40.50.300">
    <property type="entry name" value="P-loop containing nucleotide triphosphate hydrolases"/>
    <property type="match status" value="1"/>
</dbReference>
<keyword evidence="4" id="KW-0067">ATP-binding</keyword>
<dbReference type="InterPro" id="IPR050319">
    <property type="entry name" value="ABC_transp_ATP-bind"/>
</dbReference>
<evidence type="ECO:0000256" key="2">
    <source>
        <dbReference type="ARBA" id="ARBA00022448"/>
    </source>
</evidence>
<dbReference type="PANTHER" id="PTHR43776">
    <property type="entry name" value="TRANSPORT ATP-BINDING PROTEIN"/>
    <property type="match status" value="1"/>
</dbReference>
<name>B9E0I3_CLOK1</name>
<dbReference type="InterPro" id="IPR017871">
    <property type="entry name" value="ABC_transporter-like_CS"/>
</dbReference>